<evidence type="ECO:0000256" key="3">
    <source>
        <dbReference type="SAM" id="MobiDB-lite"/>
    </source>
</evidence>
<feature type="domain" description="Flavodoxin-like fold" evidence="4">
    <location>
        <begin position="11"/>
        <end position="102"/>
    </location>
</feature>
<accession>A0A8B9RHA3</accession>
<dbReference type="Proteomes" id="UP000694621">
    <property type="component" value="Unplaced"/>
</dbReference>
<name>A0A8B9RHA3_ASTMX</name>
<keyword evidence="2" id="KW-0560">Oxidoreductase</keyword>
<dbReference type="SUPFAM" id="SSF52218">
    <property type="entry name" value="Flavoproteins"/>
    <property type="match status" value="1"/>
</dbReference>
<comment type="similarity">
    <text evidence="1">Belongs to the NAD(P)H dehydrogenase (quinone) family.</text>
</comment>
<evidence type="ECO:0000313" key="6">
    <source>
        <dbReference type="Proteomes" id="UP000694621"/>
    </source>
</evidence>
<dbReference type="InterPro" id="IPR003680">
    <property type="entry name" value="Flavodoxin_fold"/>
</dbReference>
<evidence type="ECO:0000313" key="5">
    <source>
        <dbReference type="Ensembl" id="ENSAMXP00005042709.1"/>
    </source>
</evidence>
<dbReference type="Gene3D" id="3.40.50.360">
    <property type="match status" value="1"/>
</dbReference>
<dbReference type="InterPro" id="IPR051545">
    <property type="entry name" value="NAD(P)H_dehydrogenase_qn"/>
</dbReference>
<dbReference type="GO" id="GO:0005829">
    <property type="term" value="C:cytosol"/>
    <property type="evidence" value="ECO:0007669"/>
    <property type="project" value="TreeGrafter"/>
</dbReference>
<protein>
    <submittedName>
        <fullName evidence="5">NAD(P)H dehydrogenase, quinone 1</fullName>
    </submittedName>
</protein>
<feature type="compositionally biased region" description="Polar residues" evidence="3">
    <location>
        <begin position="186"/>
        <end position="195"/>
    </location>
</feature>
<feature type="region of interest" description="Disordered" evidence="3">
    <location>
        <begin position="171"/>
        <end position="195"/>
    </location>
</feature>
<evidence type="ECO:0000259" key="4">
    <source>
        <dbReference type="Pfam" id="PF02525"/>
    </source>
</evidence>
<dbReference type="Ensembl" id="ENSAMXT00005046456.1">
    <property type="protein sequence ID" value="ENSAMXP00005042709.1"/>
    <property type="gene ID" value="ENSAMXG00005019924.1"/>
</dbReference>
<dbReference type="PANTHER" id="PTHR10204">
    <property type="entry name" value="NAD P H OXIDOREDUCTASE-RELATED"/>
    <property type="match status" value="1"/>
</dbReference>
<sequence length="195" mass="22038">MKNTKETGRLSDDIKEEHNKLLEADLVIFQFPMYWSSVPGIMKGWIDRVLTQGFAFSLQNMYDNGIFRDKKALLSFTTGGPESMYLPDGIKGDINIMLYPLQVKRAVFTYLVVYPWSSGCATSGGGSLLEHLREREEQPLSFAPTELFDLTFQGGFRLRPEVKEARAVQPYGLTPGHHLGKRLPPDNQTKPAPRD</sequence>
<evidence type="ECO:0000256" key="1">
    <source>
        <dbReference type="ARBA" id="ARBA00006252"/>
    </source>
</evidence>
<dbReference type="AlphaFoldDB" id="A0A8B9RHA3"/>
<proteinExistence type="inferred from homology"/>
<dbReference type="GO" id="GO:0003955">
    <property type="term" value="F:NAD(P)H dehydrogenase (quinone) activity"/>
    <property type="evidence" value="ECO:0007669"/>
    <property type="project" value="TreeGrafter"/>
</dbReference>
<evidence type="ECO:0000256" key="2">
    <source>
        <dbReference type="ARBA" id="ARBA00023002"/>
    </source>
</evidence>
<organism evidence="5 6">
    <name type="scientific">Astyanax mexicanus</name>
    <name type="common">Blind cave fish</name>
    <name type="synonym">Astyanax fasciatus mexicanus</name>
    <dbReference type="NCBI Taxonomy" id="7994"/>
    <lineage>
        <taxon>Eukaryota</taxon>
        <taxon>Metazoa</taxon>
        <taxon>Chordata</taxon>
        <taxon>Craniata</taxon>
        <taxon>Vertebrata</taxon>
        <taxon>Euteleostomi</taxon>
        <taxon>Actinopterygii</taxon>
        <taxon>Neopterygii</taxon>
        <taxon>Teleostei</taxon>
        <taxon>Ostariophysi</taxon>
        <taxon>Characiformes</taxon>
        <taxon>Characoidei</taxon>
        <taxon>Acestrorhamphidae</taxon>
        <taxon>Acestrorhamphinae</taxon>
        <taxon>Astyanax</taxon>
    </lineage>
</organism>
<reference evidence="5" key="1">
    <citation type="submission" date="2025-08" db="UniProtKB">
        <authorList>
            <consortium name="Ensembl"/>
        </authorList>
    </citation>
    <scope>IDENTIFICATION</scope>
</reference>
<dbReference type="InterPro" id="IPR029039">
    <property type="entry name" value="Flavoprotein-like_sf"/>
</dbReference>
<dbReference type="Pfam" id="PF02525">
    <property type="entry name" value="Flavodoxin_2"/>
    <property type="match status" value="1"/>
</dbReference>
<dbReference type="PANTHER" id="PTHR10204:SF34">
    <property type="entry name" value="NAD(P)H DEHYDROGENASE [QUINONE] 1 ISOFORM 1"/>
    <property type="match status" value="1"/>
</dbReference>